<evidence type="ECO:0000256" key="2">
    <source>
        <dbReference type="SAM" id="Phobius"/>
    </source>
</evidence>
<comment type="caution">
    <text evidence="4">The sequence shown here is derived from an EMBL/GenBank/DDBJ whole genome shotgun (WGS) entry which is preliminary data.</text>
</comment>
<reference evidence="4 5" key="1">
    <citation type="journal article" date="2021" name="Elife">
        <title>Chloroplast acquisition without the gene transfer in kleptoplastic sea slugs, Plakobranchus ocellatus.</title>
        <authorList>
            <person name="Maeda T."/>
            <person name="Takahashi S."/>
            <person name="Yoshida T."/>
            <person name="Shimamura S."/>
            <person name="Takaki Y."/>
            <person name="Nagai Y."/>
            <person name="Toyoda A."/>
            <person name="Suzuki Y."/>
            <person name="Arimoto A."/>
            <person name="Ishii H."/>
            <person name="Satoh N."/>
            <person name="Nishiyama T."/>
            <person name="Hasebe M."/>
            <person name="Maruyama T."/>
            <person name="Minagawa J."/>
            <person name="Obokata J."/>
            <person name="Shigenobu S."/>
        </authorList>
    </citation>
    <scope>NUCLEOTIDE SEQUENCE [LARGE SCALE GENOMIC DNA]</scope>
</reference>
<sequence length="131" mass="13901">MAVVIVAVVVIIIIAVVVATSRSSSSSSSSSSRSTRSRSSSNSGGGCGGRRYKLLMWWFLVAQFIICMVRTVPLETEEANGKPQGTNSGEASSMLFKQSSVFTTLVREESFGMAWVSGAFTGFLVSRGSSQ</sequence>
<feature type="chain" id="PRO_5043741533" evidence="3">
    <location>
        <begin position="20"/>
        <end position="131"/>
    </location>
</feature>
<keyword evidence="5" id="KW-1185">Reference proteome</keyword>
<protein>
    <submittedName>
        <fullName evidence="4">Uncharacterized protein</fullName>
    </submittedName>
</protein>
<organism evidence="4 5">
    <name type="scientific">Elysia marginata</name>
    <dbReference type="NCBI Taxonomy" id="1093978"/>
    <lineage>
        <taxon>Eukaryota</taxon>
        <taxon>Metazoa</taxon>
        <taxon>Spiralia</taxon>
        <taxon>Lophotrochozoa</taxon>
        <taxon>Mollusca</taxon>
        <taxon>Gastropoda</taxon>
        <taxon>Heterobranchia</taxon>
        <taxon>Euthyneura</taxon>
        <taxon>Panpulmonata</taxon>
        <taxon>Sacoglossa</taxon>
        <taxon>Placobranchoidea</taxon>
        <taxon>Plakobranchidae</taxon>
        <taxon>Elysia</taxon>
    </lineage>
</organism>
<name>A0AAV4JP37_9GAST</name>
<feature type="transmembrane region" description="Helical" evidence="2">
    <location>
        <begin position="55"/>
        <end position="72"/>
    </location>
</feature>
<evidence type="ECO:0000313" key="5">
    <source>
        <dbReference type="Proteomes" id="UP000762676"/>
    </source>
</evidence>
<keyword evidence="3" id="KW-0732">Signal</keyword>
<evidence type="ECO:0000256" key="3">
    <source>
        <dbReference type="SAM" id="SignalP"/>
    </source>
</evidence>
<feature type="region of interest" description="Disordered" evidence="1">
    <location>
        <begin position="24"/>
        <end position="48"/>
    </location>
</feature>
<accession>A0AAV4JP37</accession>
<proteinExistence type="predicted"/>
<keyword evidence="2" id="KW-0812">Transmembrane</keyword>
<feature type="compositionally biased region" description="Low complexity" evidence="1">
    <location>
        <begin position="24"/>
        <end position="41"/>
    </location>
</feature>
<dbReference type="Proteomes" id="UP000762676">
    <property type="component" value="Unassembled WGS sequence"/>
</dbReference>
<keyword evidence="2" id="KW-0472">Membrane</keyword>
<dbReference type="EMBL" id="BMAT01013924">
    <property type="protein sequence ID" value="GFS23141.1"/>
    <property type="molecule type" value="Genomic_DNA"/>
</dbReference>
<gene>
    <name evidence="4" type="ORF">ElyMa_006969900</name>
</gene>
<evidence type="ECO:0000313" key="4">
    <source>
        <dbReference type="EMBL" id="GFS23141.1"/>
    </source>
</evidence>
<keyword evidence="2" id="KW-1133">Transmembrane helix</keyword>
<feature type="signal peptide" evidence="3">
    <location>
        <begin position="1"/>
        <end position="19"/>
    </location>
</feature>
<dbReference type="AlphaFoldDB" id="A0AAV4JP37"/>
<evidence type="ECO:0000256" key="1">
    <source>
        <dbReference type="SAM" id="MobiDB-lite"/>
    </source>
</evidence>